<keyword evidence="2" id="KW-1185">Reference proteome</keyword>
<protein>
    <submittedName>
        <fullName evidence="1">Uncharacterized protein</fullName>
    </submittedName>
</protein>
<dbReference type="Proteomes" id="UP001417504">
    <property type="component" value="Unassembled WGS sequence"/>
</dbReference>
<organism evidence="1 2">
    <name type="scientific">Stephania japonica</name>
    <dbReference type="NCBI Taxonomy" id="461633"/>
    <lineage>
        <taxon>Eukaryota</taxon>
        <taxon>Viridiplantae</taxon>
        <taxon>Streptophyta</taxon>
        <taxon>Embryophyta</taxon>
        <taxon>Tracheophyta</taxon>
        <taxon>Spermatophyta</taxon>
        <taxon>Magnoliopsida</taxon>
        <taxon>Ranunculales</taxon>
        <taxon>Menispermaceae</taxon>
        <taxon>Menispermoideae</taxon>
        <taxon>Cissampelideae</taxon>
        <taxon>Stephania</taxon>
    </lineage>
</organism>
<evidence type="ECO:0000313" key="1">
    <source>
        <dbReference type="EMBL" id="KAK9085068.1"/>
    </source>
</evidence>
<dbReference type="AlphaFoldDB" id="A0AAP0E4Y2"/>
<reference evidence="1 2" key="1">
    <citation type="submission" date="2024-01" db="EMBL/GenBank/DDBJ databases">
        <title>Genome assemblies of Stephania.</title>
        <authorList>
            <person name="Yang L."/>
        </authorList>
    </citation>
    <scope>NUCLEOTIDE SEQUENCE [LARGE SCALE GENOMIC DNA]</scope>
    <source>
        <strain evidence="1">QJT</strain>
        <tissue evidence="1">Leaf</tissue>
    </source>
</reference>
<sequence>MNIQDNLITEFKVLLMHRTQDPLIIVKLIIHRVNNANYEEHSEDCSLFMKQKRTAVSHYDYVARKLKQAYSIKLDKAKL</sequence>
<name>A0AAP0E4Y2_9MAGN</name>
<comment type="caution">
    <text evidence="1">The sequence shown here is derived from an EMBL/GenBank/DDBJ whole genome shotgun (WGS) entry which is preliminary data.</text>
</comment>
<accession>A0AAP0E4Y2</accession>
<evidence type="ECO:0000313" key="2">
    <source>
        <dbReference type="Proteomes" id="UP001417504"/>
    </source>
</evidence>
<gene>
    <name evidence="1" type="ORF">Sjap_025479</name>
</gene>
<dbReference type="EMBL" id="JBBNAE010000011">
    <property type="protein sequence ID" value="KAK9085068.1"/>
    <property type="molecule type" value="Genomic_DNA"/>
</dbReference>
<proteinExistence type="predicted"/>